<evidence type="ECO:0000313" key="1">
    <source>
        <dbReference type="EMBL" id="VVC93686.1"/>
    </source>
</evidence>
<protein>
    <submittedName>
        <fullName evidence="1">Uncharacterized protein</fullName>
    </submittedName>
</protein>
<dbReference type="AlphaFoldDB" id="A0A5E4Q7Z2"/>
<reference evidence="1 2" key="1">
    <citation type="submission" date="2017-07" db="EMBL/GenBank/DDBJ databases">
        <authorList>
            <person name="Talla V."/>
            <person name="Backstrom N."/>
        </authorList>
    </citation>
    <scope>NUCLEOTIDE SEQUENCE [LARGE SCALE GENOMIC DNA]</scope>
</reference>
<feature type="non-terminal residue" evidence="1">
    <location>
        <position position="63"/>
    </location>
</feature>
<organism evidence="1 2">
    <name type="scientific">Leptidea sinapis</name>
    <dbReference type="NCBI Taxonomy" id="189913"/>
    <lineage>
        <taxon>Eukaryota</taxon>
        <taxon>Metazoa</taxon>
        <taxon>Ecdysozoa</taxon>
        <taxon>Arthropoda</taxon>
        <taxon>Hexapoda</taxon>
        <taxon>Insecta</taxon>
        <taxon>Pterygota</taxon>
        <taxon>Neoptera</taxon>
        <taxon>Endopterygota</taxon>
        <taxon>Lepidoptera</taxon>
        <taxon>Glossata</taxon>
        <taxon>Ditrysia</taxon>
        <taxon>Papilionoidea</taxon>
        <taxon>Pieridae</taxon>
        <taxon>Dismorphiinae</taxon>
        <taxon>Leptidea</taxon>
    </lineage>
</organism>
<gene>
    <name evidence="1" type="ORF">LSINAPIS_LOCUS5825</name>
</gene>
<accession>A0A5E4Q7Z2</accession>
<dbReference type="EMBL" id="FZQP02001741">
    <property type="protein sequence ID" value="VVC93686.1"/>
    <property type="molecule type" value="Genomic_DNA"/>
</dbReference>
<keyword evidence="2" id="KW-1185">Reference proteome</keyword>
<dbReference type="Proteomes" id="UP000324832">
    <property type="component" value="Unassembled WGS sequence"/>
</dbReference>
<name>A0A5E4Q7Z2_9NEOP</name>
<evidence type="ECO:0000313" key="2">
    <source>
        <dbReference type="Proteomes" id="UP000324832"/>
    </source>
</evidence>
<sequence length="63" mass="7150">MEENKNLKSQVVDTVKSNKEIITSLMNQMQILSSDLQTSPMTHLKVPAVFDDVILDIQECTTR</sequence>
<proteinExistence type="predicted"/>